<organism evidence="1 2">
    <name type="scientific">Phytophthora palmivora</name>
    <dbReference type="NCBI Taxonomy" id="4796"/>
    <lineage>
        <taxon>Eukaryota</taxon>
        <taxon>Sar</taxon>
        <taxon>Stramenopiles</taxon>
        <taxon>Oomycota</taxon>
        <taxon>Peronosporomycetes</taxon>
        <taxon>Peronosporales</taxon>
        <taxon>Peronosporaceae</taxon>
        <taxon>Phytophthora</taxon>
    </lineage>
</organism>
<keyword evidence="2" id="KW-1185">Reference proteome</keyword>
<dbReference type="OrthoDB" id="121412at2759"/>
<feature type="non-terminal residue" evidence="1">
    <location>
        <position position="229"/>
    </location>
</feature>
<name>A0A2P4YNX2_9STRA</name>
<evidence type="ECO:0000313" key="2">
    <source>
        <dbReference type="Proteomes" id="UP000237271"/>
    </source>
</evidence>
<gene>
    <name evidence="1" type="ORF">PHPALM_2853</name>
</gene>
<keyword evidence="1" id="KW-0808">Transferase</keyword>
<reference evidence="1 2" key="1">
    <citation type="journal article" date="2017" name="Genome Biol. Evol.">
        <title>Phytophthora megakarya and P. palmivora, closely related causal agents of cacao black pod rot, underwent increases in genome sizes and gene numbers by different mechanisms.</title>
        <authorList>
            <person name="Ali S.S."/>
            <person name="Shao J."/>
            <person name="Lary D.J."/>
            <person name="Kronmiller B."/>
            <person name="Shen D."/>
            <person name="Strem M.D."/>
            <person name="Amoako-Attah I."/>
            <person name="Akrofi A.Y."/>
            <person name="Begoude B.A."/>
            <person name="Ten Hoopen G.M."/>
            <person name="Coulibaly K."/>
            <person name="Kebe B.I."/>
            <person name="Melnick R.L."/>
            <person name="Guiltinan M.J."/>
            <person name="Tyler B.M."/>
            <person name="Meinhardt L.W."/>
            <person name="Bailey B.A."/>
        </authorList>
    </citation>
    <scope>NUCLEOTIDE SEQUENCE [LARGE SCALE GENOMIC DNA]</scope>
    <source>
        <strain evidence="2">sbr112.9</strain>
    </source>
</reference>
<sequence>MASSLSQVVVPRLQLPLSVVLSNVDHLVHNMAEAEYLCSHVNRRVIALYQSLLRLEAAPVSVLDKFLWQTFRFHEFLRKFSCKKLITRLVCSRKILEQTSSLHRELDVVSDAIREAGRTDLPIEDWEIQWLQDRRILREGWETLRQNRTRLTAELLDTASQVEAMVLLKCEKETYFAKYAPDELELLNAVFGYAASLSHAEVPHVPQWFIPPHEVEFAETPFSKGAFGS</sequence>
<proteinExistence type="predicted"/>
<keyword evidence="1" id="KW-0723">Serine/threonine-protein kinase</keyword>
<protein>
    <submittedName>
        <fullName evidence="1">Serine/threonine protein kinase</fullName>
    </submittedName>
</protein>
<accession>A0A2P4YNX2</accession>
<dbReference type="EMBL" id="NCKW01001493">
    <property type="protein sequence ID" value="POM79470.1"/>
    <property type="molecule type" value="Genomic_DNA"/>
</dbReference>
<keyword evidence="1" id="KW-0418">Kinase</keyword>
<dbReference type="GO" id="GO:0004674">
    <property type="term" value="F:protein serine/threonine kinase activity"/>
    <property type="evidence" value="ECO:0007669"/>
    <property type="project" value="UniProtKB-KW"/>
</dbReference>
<comment type="caution">
    <text evidence="1">The sequence shown here is derived from an EMBL/GenBank/DDBJ whole genome shotgun (WGS) entry which is preliminary data.</text>
</comment>
<evidence type="ECO:0000313" key="1">
    <source>
        <dbReference type="EMBL" id="POM79470.1"/>
    </source>
</evidence>
<dbReference type="Proteomes" id="UP000237271">
    <property type="component" value="Unassembled WGS sequence"/>
</dbReference>
<dbReference type="AlphaFoldDB" id="A0A2P4YNX2"/>